<keyword evidence="3 5" id="KW-0378">Hydrolase</keyword>
<dbReference type="PANTHER" id="PTHR39181:SF1">
    <property type="entry name" value="TYROSINE-PROTEIN PHOSPHATASE YWQE"/>
    <property type="match status" value="1"/>
</dbReference>
<proteinExistence type="inferred from homology"/>
<evidence type="ECO:0000256" key="3">
    <source>
        <dbReference type="ARBA" id="ARBA00022801"/>
    </source>
</evidence>
<organism evidence="5 6">
    <name type="scientific">Congregibacter variabilis</name>
    <dbReference type="NCBI Taxonomy" id="3081200"/>
    <lineage>
        <taxon>Bacteria</taxon>
        <taxon>Pseudomonadati</taxon>
        <taxon>Pseudomonadota</taxon>
        <taxon>Gammaproteobacteria</taxon>
        <taxon>Cellvibrionales</taxon>
        <taxon>Halieaceae</taxon>
        <taxon>Congregibacter</taxon>
    </lineage>
</organism>
<gene>
    <name evidence="5" type="ORF">R0135_03740</name>
</gene>
<evidence type="ECO:0000313" key="5">
    <source>
        <dbReference type="EMBL" id="WOJ94281.1"/>
    </source>
</evidence>
<accession>A0ABZ0I5H9</accession>
<comment type="catalytic activity">
    <reaction evidence="4">
        <text>O-phospho-L-tyrosyl-[protein] + H2O = L-tyrosyl-[protein] + phosphate</text>
        <dbReference type="Rhea" id="RHEA:10684"/>
        <dbReference type="Rhea" id="RHEA-COMP:10136"/>
        <dbReference type="Rhea" id="RHEA-COMP:20101"/>
        <dbReference type="ChEBI" id="CHEBI:15377"/>
        <dbReference type="ChEBI" id="CHEBI:43474"/>
        <dbReference type="ChEBI" id="CHEBI:46858"/>
        <dbReference type="ChEBI" id="CHEBI:61978"/>
        <dbReference type="EC" id="3.1.3.48"/>
    </reaction>
</comment>
<reference evidence="5 6" key="1">
    <citation type="submission" date="2023-10" db="EMBL/GenBank/DDBJ databases">
        <title>Two novel species belonging to the OM43/NOR5 clade.</title>
        <authorList>
            <person name="Park M."/>
        </authorList>
    </citation>
    <scope>NUCLEOTIDE SEQUENCE [LARGE SCALE GENOMIC DNA]</scope>
    <source>
        <strain evidence="5 6">IMCC43200</strain>
    </source>
</reference>
<dbReference type="Gene3D" id="3.20.20.140">
    <property type="entry name" value="Metal-dependent hydrolases"/>
    <property type="match status" value="1"/>
</dbReference>
<evidence type="ECO:0000256" key="4">
    <source>
        <dbReference type="ARBA" id="ARBA00051722"/>
    </source>
</evidence>
<dbReference type="GO" id="GO:0004725">
    <property type="term" value="F:protein tyrosine phosphatase activity"/>
    <property type="evidence" value="ECO:0007669"/>
    <property type="project" value="UniProtKB-EC"/>
</dbReference>
<dbReference type="Proteomes" id="UP001626537">
    <property type="component" value="Chromosome"/>
</dbReference>
<protein>
    <recommendedName>
        <fullName evidence="2">protein-tyrosine-phosphatase</fullName>
        <ecNumber evidence="2">3.1.3.48</ecNumber>
    </recommendedName>
</protein>
<dbReference type="EC" id="3.1.3.48" evidence="2"/>
<dbReference type="InterPro" id="IPR016667">
    <property type="entry name" value="Caps_polysacc_synth_CpsB/CapC"/>
</dbReference>
<dbReference type="Pfam" id="PF19567">
    <property type="entry name" value="CpsB_CapC"/>
    <property type="match status" value="1"/>
</dbReference>
<dbReference type="RefSeq" id="WP_407348916.1">
    <property type="nucleotide sequence ID" value="NZ_CP136864.1"/>
</dbReference>
<dbReference type="PIRSF" id="PIRSF016557">
    <property type="entry name" value="Caps_synth_CpsB"/>
    <property type="match status" value="1"/>
</dbReference>
<evidence type="ECO:0000256" key="2">
    <source>
        <dbReference type="ARBA" id="ARBA00013064"/>
    </source>
</evidence>
<keyword evidence="6" id="KW-1185">Reference proteome</keyword>
<name>A0ABZ0I5H9_9GAMM</name>
<evidence type="ECO:0000313" key="6">
    <source>
        <dbReference type="Proteomes" id="UP001626537"/>
    </source>
</evidence>
<sequence>MIDMHCHLLPGIDDGPQTLDAAVAMCRMAADDGVKVAVTTPHIHPGRWPNTRDVIARGRDELQNELVKQGVDLQLGYAAEVRLSDHLMEQVQRDQIPFYGEVDGYKIMLLEFPHGHIVPGSQNMVRWLLERGIRPMIAHPERNKQVMKNPAAMDPFIEAGCWLQGTAGSLIGKFGEPAQQVIEELLLAGKLTVIASDGHNLKARPPTLSAAFTRAQELVGYDIASKLFLKHKTDQSVAA</sequence>
<dbReference type="PANTHER" id="PTHR39181">
    <property type="entry name" value="TYROSINE-PROTEIN PHOSPHATASE YWQE"/>
    <property type="match status" value="1"/>
</dbReference>
<comment type="similarity">
    <text evidence="1">Belongs to the metallo-dependent hydrolases superfamily. CpsB/CapC family.</text>
</comment>
<dbReference type="EMBL" id="CP136864">
    <property type="protein sequence ID" value="WOJ94281.1"/>
    <property type="molecule type" value="Genomic_DNA"/>
</dbReference>
<dbReference type="InterPro" id="IPR016195">
    <property type="entry name" value="Pol/histidinol_Pase-like"/>
</dbReference>
<dbReference type="SUPFAM" id="SSF89550">
    <property type="entry name" value="PHP domain-like"/>
    <property type="match status" value="1"/>
</dbReference>
<evidence type="ECO:0000256" key="1">
    <source>
        <dbReference type="ARBA" id="ARBA00005750"/>
    </source>
</evidence>